<evidence type="ECO:0000313" key="1">
    <source>
        <dbReference type="EMBL" id="KAJ8012506.1"/>
    </source>
</evidence>
<evidence type="ECO:0000313" key="2">
    <source>
        <dbReference type="Proteomes" id="UP001157502"/>
    </source>
</evidence>
<accession>A0ACC2H936</accession>
<dbReference type="EMBL" id="CM055731">
    <property type="protein sequence ID" value="KAJ8012506.1"/>
    <property type="molecule type" value="Genomic_DNA"/>
</dbReference>
<comment type="caution">
    <text evidence="1">The sequence shown here is derived from an EMBL/GenBank/DDBJ whole genome shotgun (WGS) entry which is preliminary data.</text>
</comment>
<keyword evidence="2" id="KW-1185">Reference proteome</keyword>
<proteinExistence type="predicted"/>
<gene>
    <name evidence="1" type="ORF">DPEC_G00043530</name>
</gene>
<sequence>MPLLPGFQGDISSGGGQAIKAIMYFNYRTMCHGDHSIMEQLKCVNSYPSAAEYFRSALVPKGQECRAHHSGRPRLPIFIHLTDQPESDGYTAILEQRLKGAVLSPSWGI</sequence>
<organism evidence="1 2">
    <name type="scientific">Dallia pectoralis</name>
    <name type="common">Alaska blackfish</name>
    <dbReference type="NCBI Taxonomy" id="75939"/>
    <lineage>
        <taxon>Eukaryota</taxon>
        <taxon>Metazoa</taxon>
        <taxon>Chordata</taxon>
        <taxon>Craniata</taxon>
        <taxon>Vertebrata</taxon>
        <taxon>Euteleostomi</taxon>
        <taxon>Actinopterygii</taxon>
        <taxon>Neopterygii</taxon>
        <taxon>Teleostei</taxon>
        <taxon>Protacanthopterygii</taxon>
        <taxon>Esociformes</taxon>
        <taxon>Umbridae</taxon>
        <taxon>Dallia</taxon>
    </lineage>
</organism>
<dbReference type="Proteomes" id="UP001157502">
    <property type="component" value="Chromosome 4"/>
</dbReference>
<protein>
    <submittedName>
        <fullName evidence="1">Uncharacterized protein</fullName>
    </submittedName>
</protein>
<reference evidence="1" key="1">
    <citation type="submission" date="2021-05" db="EMBL/GenBank/DDBJ databases">
        <authorList>
            <person name="Pan Q."/>
            <person name="Jouanno E."/>
            <person name="Zahm M."/>
            <person name="Klopp C."/>
            <person name="Cabau C."/>
            <person name="Louis A."/>
            <person name="Berthelot C."/>
            <person name="Parey E."/>
            <person name="Roest Crollius H."/>
            <person name="Montfort J."/>
            <person name="Robinson-Rechavi M."/>
            <person name="Bouchez O."/>
            <person name="Lampietro C."/>
            <person name="Lopez Roques C."/>
            <person name="Donnadieu C."/>
            <person name="Postlethwait J."/>
            <person name="Bobe J."/>
            <person name="Dillon D."/>
            <person name="Chandos A."/>
            <person name="von Hippel F."/>
            <person name="Guiguen Y."/>
        </authorList>
    </citation>
    <scope>NUCLEOTIDE SEQUENCE</scope>
    <source>
        <strain evidence="1">YG-Jan2019</strain>
    </source>
</reference>
<name>A0ACC2H936_DALPE</name>